<keyword evidence="2" id="KW-1133">Transmembrane helix</keyword>
<evidence type="ECO:0000313" key="5">
    <source>
        <dbReference type="Proteomes" id="UP001227230"/>
    </source>
</evidence>
<dbReference type="InterPro" id="IPR001128">
    <property type="entry name" value="Cyt_P450"/>
</dbReference>
<accession>A0ABY9D2Z3</accession>
<protein>
    <recommendedName>
        <fullName evidence="3">Reverse transcriptase domain-containing protein</fullName>
    </recommendedName>
</protein>
<name>A0ABY9D2Z3_VITVI</name>
<dbReference type="InterPro" id="IPR036691">
    <property type="entry name" value="Endo/exonu/phosph_ase_sf"/>
</dbReference>
<dbReference type="InterPro" id="IPR043502">
    <property type="entry name" value="DNA/RNA_pol_sf"/>
</dbReference>
<dbReference type="PRINTS" id="PR00385">
    <property type="entry name" value="P450"/>
</dbReference>
<feature type="transmembrane region" description="Helical" evidence="2">
    <location>
        <begin position="28"/>
        <end position="49"/>
    </location>
</feature>
<dbReference type="Pfam" id="PF00067">
    <property type="entry name" value="p450"/>
    <property type="match status" value="1"/>
</dbReference>
<dbReference type="Pfam" id="PF00078">
    <property type="entry name" value="RVT_1"/>
    <property type="match status" value="1"/>
</dbReference>
<proteinExistence type="predicted"/>
<dbReference type="InterPro" id="IPR036396">
    <property type="entry name" value="Cyt_P450_sf"/>
</dbReference>
<dbReference type="SUPFAM" id="SSF56219">
    <property type="entry name" value="DNase I-like"/>
    <property type="match status" value="1"/>
</dbReference>
<dbReference type="CDD" id="cd00302">
    <property type="entry name" value="cytochrome_P450"/>
    <property type="match status" value="1"/>
</dbReference>
<feature type="region of interest" description="Disordered" evidence="1">
    <location>
        <begin position="215"/>
        <end position="242"/>
    </location>
</feature>
<keyword evidence="5" id="KW-1185">Reference proteome</keyword>
<keyword evidence="2" id="KW-0472">Membrane</keyword>
<dbReference type="InterPro" id="IPR017972">
    <property type="entry name" value="Cyt_P450_CS"/>
</dbReference>
<evidence type="ECO:0000256" key="2">
    <source>
        <dbReference type="SAM" id="Phobius"/>
    </source>
</evidence>
<dbReference type="PANTHER" id="PTHR33116">
    <property type="entry name" value="REVERSE TRANSCRIPTASE ZINC-BINDING DOMAIN-CONTAINING PROTEIN-RELATED-RELATED"/>
    <property type="match status" value="1"/>
</dbReference>
<feature type="domain" description="Reverse transcriptase" evidence="3">
    <location>
        <begin position="756"/>
        <end position="1000"/>
    </location>
</feature>
<dbReference type="Gene3D" id="1.10.630.10">
    <property type="entry name" value="Cytochrome P450"/>
    <property type="match status" value="1"/>
</dbReference>
<dbReference type="Gene3D" id="3.60.10.10">
    <property type="entry name" value="Endonuclease/exonuclease/phosphatase"/>
    <property type="match status" value="1"/>
</dbReference>
<dbReference type="CDD" id="cd01650">
    <property type="entry name" value="RT_nLTR_like"/>
    <property type="match status" value="1"/>
</dbReference>
<dbReference type="PROSITE" id="PS00086">
    <property type="entry name" value="CYTOCHROME_P450"/>
    <property type="match status" value="1"/>
</dbReference>
<evidence type="ECO:0000256" key="1">
    <source>
        <dbReference type="SAM" id="MobiDB-lite"/>
    </source>
</evidence>
<gene>
    <name evidence="4" type="ORF">VitviT2T_020163</name>
</gene>
<sequence length="1627" mass="182642">MSSCQSPGTPLPSPSCHSRDNSRFLRDYAATQINAFLWISLIAVTLLLLRKLFKLFALWAKGSRISGLPCPSFYGHSKLISETNLTGLLSESHNKYGSVVKLWLGPTQLLVSIKDPVLIKEMLLKAEDKLPLTGRAFQLAFGPSSLFSSSFDKMEASSPVESPMHAFELSLPVKARKSTQLEASHLVEVPTSVKEFPPPVEARIKKGMLSLPPISLRGDSSSSSSPFWDTGLERGREPGSSPVISMARDVEVTPNPLSIMLRDGLIVILSSTPTSDLGKNMANQRDSSDYPPCEEGWSEEELSKLLHFSKVLGMPVEGHEVEILELFSKLKLRTGMDARGTAGGLLLIWDNRVLENLEVESGEYSISARFRNCSDGFSWIFSSVYGPVIGSEKEDFWEELGAIRGLWEDPWCIGGDFNVVRYPEERRIAPRLTADMRRFSEVIEELGLKDIPLAGGPFTWIRGLNSQAASRLDRFLISDQWKDHFSAISQSALPRLVSDHSPIILEAGGFSSGKSPFRFQNMWLKIDGFKDLVKSWWNGYSVEGYSSHCIAEKLKALKKDLKKWNKEVVGNVSFNRAEAFSRLQQWEAKENENALNPKDLEAKNLDLEEYKKWALLEETSWRQKSREIWLREGDKNTKYFHKMANARARRNFLSKIKVNGVNLSSLAEIKEGVCNAYQTLLSDPGDWRPSINGLNFKELGEGLASSLEVMFSEEEIFAALSSFCGDKAPGPDGFTMAFWLFCWDVVKPEILGLFREFYLHGTFQRSLNSTFLLLIPKKEGTEDLKDFRPISLILDAVLIGNEALDSRLKDNIPGLLLKMDIEKAFDHVNWNFLMEVMSKMGFGHRWINWIKWCCSTASFSLLINGSPSSFFRSSRGLRQGNPLSPYLFLLAMEALSQLLSRARNGNFISGFRVGGRGSEGLFVSHLLFADDTLIFCDADADQLQYLSWTFMWFEAISGLKVNLNKTEAIPVGEGIPMETLAAVLGCKIGSLPTSYLGLPLGAPYKSIRVWDAVEERFRKRLSLWKKQYLSKGGCLTLLKSTLSSLPTYFLSLFVIPKRVCARLEKIQRDFLWGGGALENKPHLVSWKVVCADKKKGGLGIRSLATLNKALLGKWLWRFANENEPLWKQIILSKYDLQEGGWCSKDARNRYGVGVWKAIRKGWENFRSHSRFIIGDGTRVKFWKDLWCGNQSLEEAFPILFNLSVNKEGWVQKRRELLAAELNGYLLQRANVISTKVVDHVMEKLHAIMGKGTLDCKIVSQHMAFSIMGATLFGDAFLAWSKASVYEELLMMIAKDACFWASYGVTPFWKQGFWRYQRLCMKLKSLTQDGIEQCRQNYKLFSHMDKNSNSEISNPETKNAPEAPFSSGILMPDNLSSQECNGHVNAREEPCGNIMRVMFHGCLTTAGLIGNILARLATHPEIQDKIYSEIIMSRKGAQKQKQQNVDKMLVLLATVYESARLMPAGPLLQRCSLKHDLNLKTGLTIPAGAILVVPVQLVQMDDSCWGNDARQFNPYRFLSKAVKGPELAHISSLAGTVEDLVDPDQDSCILDDPNHNAAFLPFGSGTRACVGQKFVILGVAALFASLLEHYEIRLQPGSEDDPKPTLNDSVLQLLPSPKIVFMKRNSRE</sequence>
<dbReference type="SUPFAM" id="SSF48264">
    <property type="entry name" value="Cytochrome P450"/>
    <property type="match status" value="1"/>
</dbReference>
<dbReference type="PROSITE" id="PS50878">
    <property type="entry name" value="RT_POL"/>
    <property type="match status" value="1"/>
</dbReference>
<dbReference type="EMBL" id="CP126660">
    <property type="protein sequence ID" value="WKA01913.1"/>
    <property type="molecule type" value="Genomic_DNA"/>
</dbReference>
<dbReference type="Proteomes" id="UP001227230">
    <property type="component" value="Chromosome 13"/>
</dbReference>
<dbReference type="SUPFAM" id="SSF56672">
    <property type="entry name" value="DNA/RNA polymerases"/>
    <property type="match status" value="1"/>
</dbReference>
<organism evidence="4 5">
    <name type="scientific">Vitis vinifera</name>
    <name type="common">Grape</name>
    <dbReference type="NCBI Taxonomy" id="29760"/>
    <lineage>
        <taxon>Eukaryota</taxon>
        <taxon>Viridiplantae</taxon>
        <taxon>Streptophyta</taxon>
        <taxon>Embryophyta</taxon>
        <taxon>Tracheophyta</taxon>
        <taxon>Spermatophyta</taxon>
        <taxon>Magnoliopsida</taxon>
        <taxon>eudicotyledons</taxon>
        <taxon>Gunneridae</taxon>
        <taxon>Pentapetalae</taxon>
        <taxon>rosids</taxon>
        <taxon>Vitales</taxon>
        <taxon>Vitaceae</taxon>
        <taxon>Viteae</taxon>
        <taxon>Vitis</taxon>
    </lineage>
</organism>
<keyword evidence="2" id="KW-0812">Transmembrane</keyword>
<dbReference type="PANTHER" id="PTHR33116:SF78">
    <property type="entry name" value="OS12G0587133 PROTEIN"/>
    <property type="match status" value="1"/>
</dbReference>
<evidence type="ECO:0000313" key="4">
    <source>
        <dbReference type="EMBL" id="WKA01913.1"/>
    </source>
</evidence>
<dbReference type="InterPro" id="IPR000477">
    <property type="entry name" value="RT_dom"/>
</dbReference>
<reference evidence="4 5" key="1">
    <citation type="journal article" date="2023" name="Hortic Res">
        <title>The complete reference genome for grapevine (Vitis vinifera L.) genetics and breeding.</title>
        <authorList>
            <person name="Shi X."/>
            <person name="Cao S."/>
            <person name="Wang X."/>
            <person name="Huang S."/>
            <person name="Wang Y."/>
            <person name="Liu Z."/>
            <person name="Liu W."/>
            <person name="Leng X."/>
            <person name="Peng Y."/>
            <person name="Wang N."/>
            <person name="Wang Y."/>
            <person name="Ma Z."/>
            <person name="Xu X."/>
            <person name="Zhang F."/>
            <person name="Xue H."/>
            <person name="Zhong H."/>
            <person name="Wang Y."/>
            <person name="Zhang K."/>
            <person name="Velt A."/>
            <person name="Avia K."/>
            <person name="Holtgrawe D."/>
            <person name="Grimplet J."/>
            <person name="Matus J.T."/>
            <person name="Ware D."/>
            <person name="Wu X."/>
            <person name="Wang H."/>
            <person name="Liu C."/>
            <person name="Fang Y."/>
            <person name="Rustenholz C."/>
            <person name="Cheng Z."/>
            <person name="Xiao H."/>
            <person name="Zhou Y."/>
        </authorList>
    </citation>
    <scope>NUCLEOTIDE SEQUENCE [LARGE SCALE GENOMIC DNA]</scope>
    <source>
        <strain evidence="5">cv. Pinot noir / PN40024</strain>
        <tissue evidence="4">Leaf</tissue>
    </source>
</reference>
<evidence type="ECO:0000259" key="3">
    <source>
        <dbReference type="PROSITE" id="PS50878"/>
    </source>
</evidence>